<proteinExistence type="predicted"/>
<keyword evidence="2" id="KW-1185">Reference proteome</keyword>
<evidence type="ECO:0000313" key="1">
    <source>
        <dbReference type="EMBL" id="CEN46700.1"/>
    </source>
</evidence>
<gene>
    <name evidence="1" type="ORF">CCAND38_370061</name>
</gene>
<organism evidence="1 2">
    <name type="scientific">Capnocytophaga canis</name>
    <dbReference type="NCBI Taxonomy" id="1848903"/>
    <lineage>
        <taxon>Bacteria</taxon>
        <taxon>Pseudomonadati</taxon>
        <taxon>Bacteroidota</taxon>
        <taxon>Flavobacteriia</taxon>
        <taxon>Flavobacteriales</taxon>
        <taxon>Flavobacteriaceae</taxon>
        <taxon>Capnocytophaga</taxon>
    </lineage>
</organism>
<dbReference type="EMBL" id="CDOI01000148">
    <property type="protein sequence ID" value="CEN46700.1"/>
    <property type="molecule type" value="Genomic_DNA"/>
</dbReference>
<sequence>MLNDIAHGSGLQLPINQLQKKIKKQKTVLQNMLLPNNL</sequence>
<reference evidence="1 2" key="1">
    <citation type="submission" date="2015-01" db="EMBL/GenBank/DDBJ databases">
        <authorList>
            <person name="MANFREDI Pablo"/>
        </authorList>
    </citation>
    <scope>NUCLEOTIDE SEQUENCE [LARGE SCALE GENOMIC DNA]</scope>
    <source>
        <strain evidence="1 2">CcD38</strain>
    </source>
</reference>
<accession>A0A0B7I515</accession>
<evidence type="ECO:0000313" key="2">
    <source>
        <dbReference type="Proteomes" id="UP000045051"/>
    </source>
</evidence>
<name>A0A0B7I515_9FLAO</name>
<protein>
    <submittedName>
        <fullName evidence="1">Uncharacterized protein</fullName>
    </submittedName>
</protein>
<dbReference type="AlphaFoldDB" id="A0A0B7I515"/>
<dbReference type="Proteomes" id="UP000045051">
    <property type="component" value="Unassembled WGS sequence"/>
</dbReference>